<protein>
    <submittedName>
        <fullName evidence="6">FadR family transcriptional regulator</fullName>
    </submittedName>
</protein>
<dbReference type="SMART" id="SM00345">
    <property type="entry name" value="HTH_GNTR"/>
    <property type="match status" value="1"/>
</dbReference>
<dbReference type="GO" id="GO:0003677">
    <property type="term" value="F:DNA binding"/>
    <property type="evidence" value="ECO:0007669"/>
    <property type="project" value="UniProtKB-KW"/>
</dbReference>
<dbReference type="InterPro" id="IPR036390">
    <property type="entry name" value="WH_DNA-bd_sf"/>
</dbReference>
<dbReference type="Gene3D" id="1.10.10.10">
    <property type="entry name" value="Winged helix-like DNA-binding domain superfamily/Winged helix DNA-binding domain"/>
    <property type="match status" value="1"/>
</dbReference>
<evidence type="ECO:0000256" key="4">
    <source>
        <dbReference type="SAM" id="MobiDB-lite"/>
    </source>
</evidence>
<proteinExistence type="predicted"/>
<evidence type="ECO:0000256" key="1">
    <source>
        <dbReference type="ARBA" id="ARBA00023015"/>
    </source>
</evidence>
<keyword evidence="7" id="KW-1185">Reference proteome</keyword>
<dbReference type="Pfam" id="PF00392">
    <property type="entry name" value="GntR"/>
    <property type="match status" value="1"/>
</dbReference>
<name>A0A7C9PF17_9BURK</name>
<dbReference type="GO" id="GO:0003700">
    <property type="term" value="F:DNA-binding transcription factor activity"/>
    <property type="evidence" value="ECO:0007669"/>
    <property type="project" value="InterPro"/>
</dbReference>
<evidence type="ECO:0000313" key="7">
    <source>
        <dbReference type="Proteomes" id="UP000484255"/>
    </source>
</evidence>
<dbReference type="PANTHER" id="PTHR43537:SF5">
    <property type="entry name" value="UXU OPERON TRANSCRIPTIONAL REGULATOR"/>
    <property type="match status" value="1"/>
</dbReference>
<evidence type="ECO:0000256" key="2">
    <source>
        <dbReference type="ARBA" id="ARBA00023125"/>
    </source>
</evidence>
<feature type="domain" description="HTH gntR-type" evidence="5">
    <location>
        <begin position="9"/>
        <end position="77"/>
    </location>
</feature>
<reference evidence="6 7" key="1">
    <citation type="submission" date="2020-02" db="EMBL/GenBank/DDBJ databases">
        <title>Ideonella bacterium strain TBM-1.</title>
        <authorList>
            <person name="Chen W.-M."/>
        </authorList>
    </citation>
    <scope>NUCLEOTIDE SEQUENCE [LARGE SCALE GENOMIC DNA]</scope>
    <source>
        <strain evidence="6 7">TBM-1</strain>
    </source>
</reference>
<keyword evidence="1" id="KW-0805">Transcription regulation</keyword>
<dbReference type="InterPro" id="IPR036388">
    <property type="entry name" value="WH-like_DNA-bd_sf"/>
</dbReference>
<dbReference type="InterPro" id="IPR000524">
    <property type="entry name" value="Tscrpt_reg_HTH_GntR"/>
</dbReference>
<dbReference type="SMART" id="SM00895">
    <property type="entry name" value="FCD"/>
    <property type="match status" value="1"/>
</dbReference>
<dbReference type="PROSITE" id="PS50949">
    <property type="entry name" value="HTH_GNTR"/>
    <property type="match status" value="1"/>
</dbReference>
<sequence>MTSTPLLPRSLAHGLVDALQEEMRSGALRPGDKLPTEPLLMARFGVSRTVVREAMLRLQTAGWVHTRHGVGTFVCEPANPEPVNLGSGGEPPSLEDKLAMLELRMGLESDAAALAAQRRSPQQLEELGQVLASFSEAVAAGRPTVAQDAQFHLLVARATGNRHFEAVLHALGRATIQRLPPVVPDAPAAARAARQVDRPPSAPAAPRAADEPGLRPGKVVVLDEHRAIHDAIRRADAQAARAAMFLHLDQSRQRLRALAGLA</sequence>
<dbReference type="SUPFAM" id="SSF46785">
    <property type="entry name" value="Winged helix' DNA-binding domain"/>
    <property type="match status" value="1"/>
</dbReference>
<dbReference type="SUPFAM" id="SSF48008">
    <property type="entry name" value="GntR ligand-binding domain-like"/>
    <property type="match status" value="2"/>
</dbReference>
<feature type="region of interest" description="Disordered" evidence="4">
    <location>
        <begin position="186"/>
        <end position="216"/>
    </location>
</feature>
<organism evidence="6 7">
    <name type="scientific">Ideonella livida</name>
    <dbReference type="NCBI Taxonomy" id="2707176"/>
    <lineage>
        <taxon>Bacteria</taxon>
        <taxon>Pseudomonadati</taxon>
        <taxon>Pseudomonadota</taxon>
        <taxon>Betaproteobacteria</taxon>
        <taxon>Burkholderiales</taxon>
        <taxon>Sphaerotilaceae</taxon>
        <taxon>Ideonella</taxon>
    </lineage>
</organism>
<dbReference type="EMBL" id="JAAGOH010000003">
    <property type="protein sequence ID" value="NDY90297.1"/>
    <property type="molecule type" value="Genomic_DNA"/>
</dbReference>
<dbReference type="InterPro" id="IPR008920">
    <property type="entry name" value="TF_FadR/GntR_C"/>
</dbReference>
<dbReference type="InterPro" id="IPR011711">
    <property type="entry name" value="GntR_C"/>
</dbReference>
<dbReference type="AlphaFoldDB" id="A0A7C9PF17"/>
<keyword evidence="3" id="KW-0804">Transcription</keyword>
<gene>
    <name evidence="6" type="ORF">G3A44_03705</name>
</gene>
<dbReference type="Pfam" id="PF07729">
    <property type="entry name" value="FCD"/>
    <property type="match status" value="1"/>
</dbReference>
<evidence type="ECO:0000313" key="6">
    <source>
        <dbReference type="EMBL" id="NDY90297.1"/>
    </source>
</evidence>
<dbReference type="CDD" id="cd07377">
    <property type="entry name" value="WHTH_GntR"/>
    <property type="match status" value="1"/>
</dbReference>
<dbReference type="PANTHER" id="PTHR43537">
    <property type="entry name" value="TRANSCRIPTIONAL REGULATOR, GNTR FAMILY"/>
    <property type="match status" value="1"/>
</dbReference>
<evidence type="ECO:0000256" key="3">
    <source>
        <dbReference type="ARBA" id="ARBA00023163"/>
    </source>
</evidence>
<accession>A0A7C9PF17</accession>
<dbReference type="RefSeq" id="WP_163456155.1">
    <property type="nucleotide sequence ID" value="NZ_JAAGOH010000003.1"/>
</dbReference>
<dbReference type="Gene3D" id="1.20.120.530">
    <property type="entry name" value="GntR ligand-binding domain-like"/>
    <property type="match status" value="1"/>
</dbReference>
<dbReference type="Proteomes" id="UP000484255">
    <property type="component" value="Unassembled WGS sequence"/>
</dbReference>
<comment type="caution">
    <text evidence="6">The sequence shown here is derived from an EMBL/GenBank/DDBJ whole genome shotgun (WGS) entry which is preliminary data.</text>
</comment>
<evidence type="ECO:0000259" key="5">
    <source>
        <dbReference type="PROSITE" id="PS50949"/>
    </source>
</evidence>
<dbReference type="PRINTS" id="PR00035">
    <property type="entry name" value="HTHGNTR"/>
</dbReference>
<keyword evidence="2" id="KW-0238">DNA-binding</keyword>